<keyword evidence="7" id="KW-1015">Disulfide bond</keyword>
<proteinExistence type="predicted"/>
<keyword evidence="12" id="KW-1185">Reference proteome</keyword>
<comment type="subcellular location">
    <subcellularLocation>
        <location evidence="1">Secreted</location>
    </subcellularLocation>
</comment>
<evidence type="ECO:0000256" key="6">
    <source>
        <dbReference type="ARBA" id="ARBA00022782"/>
    </source>
</evidence>
<dbReference type="FunFam" id="3.10.450.10:FF:000014">
    <property type="entry name" value="Retinoic acid receptor responder 2"/>
    <property type="match status" value="1"/>
</dbReference>
<evidence type="ECO:0000313" key="12">
    <source>
        <dbReference type="Proteomes" id="UP000001595"/>
    </source>
</evidence>
<evidence type="ECO:0000256" key="10">
    <source>
        <dbReference type="SAM" id="SignalP"/>
    </source>
</evidence>
<name>A0A8I5TTR4_PONAB</name>
<feature type="chain" id="PRO_5035273822" description="Retinoic acid receptor responder protein 2" evidence="10">
    <location>
        <begin position="21"/>
        <end position="246"/>
    </location>
</feature>
<evidence type="ECO:0000256" key="2">
    <source>
        <dbReference type="ARBA" id="ARBA00018808"/>
    </source>
</evidence>
<dbReference type="InterPro" id="IPR029562">
    <property type="entry name" value="Chemerin"/>
</dbReference>
<evidence type="ECO:0000256" key="8">
    <source>
        <dbReference type="ARBA" id="ARBA00023198"/>
    </source>
</evidence>
<keyword evidence="8" id="KW-0395">Inflammatory response</keyword>
<evidence type="ECO:0000256" key="3">
    <source>
        <dbReference type="ARBA" id="ARBA00022500"/>
    </source>
</evidence>
<dbReference type="GO" id="GO:0005102">
    <property type="term" value="F:signaling receptor binding"/>
    <property type="evidence" value="ECO:0007669"/>
    <property type="project" value="InterPro"/>
</dbReference>
<dbReference type="GO" id="GO:0030154">
    <property type="term" value="P:cell differentiation"/>
    <property type="evidence" value="ECO:0007669"/>
    <property type="project" value="UniProtKB-KW"/>
</dbReference>
<organism evidence="11 12">
    <name type="scientific">Pongo abelii</name>
    <name type="common">Sumatran orangutan</name>
    <name type="synonym">Pongo pygmaeus abelii</name>
    <dbReference type="NCBI Taxonomy" id="9601"/>
    <lineage>
        <taxon>Eukaryota</taxon>
        <taxon>Metazoa</taxon>
        <taxon>Chordata</taxon>
        <taxon>Craniata</taxon>
        <taxon>Vertebrata</taxon>
        <taxon>Euteleostomi</taxon>
        <taxon>Mammalia</taxon>
        <taxon>Eutheria</taxon>
        <taxon>Euarchontoglires</taxon>
        <taxon>Primates</taxon>
        <taxon>Haplorrhini</taxon>
        <taxon>Catarrhini</taxon>
        <taxon>Hominidae</taxon>
        <taxon>Pongo</taxon>
    </lineage>
</organism>
<dbReference type="GO" id="GO:0050994">
    <property type="term" value="P:regulation of lipid catabolic process"/>
    <property type="evidence" value="ECO:0007669"/>
    <property type="project" value="InterPro"/>
</dbReference>
<gene>
    <name evidence="11" type="primary">RARRES2</name>
</gene>
<dbReference type="GO" id="GO:0031012">
    <property type="term" value="C:extracellular matrix"/>
    <property type="evidence" value="ECO:0007669"/>
    <property type="project" value="TreeGrafter"/>
</dbReference>
<dbReference type="Ensembl" id="ENSPPYT00000058584.1">
    <property type="protein sequence ID" value="ENSPPYP00000041260.1"/>
    <property type="gene ID" value="ENSPPYG00000018166.3"/>
</dbReference>
<evidence type="ECO:0000313" key="11">
    <source>
        <dbReference type="Ensembl" id="ENSPPYP00000041260.1"/>
    </source>
</evidence>
<feature type="signal peptide" evidence="10">
    <location>
        <begin position="1"/>
        <end position="20"/>
    </location>
</feature>
<dbReference type="GO" id="GO:0006954">
    <property type="term" value="P:inflammatory response"/>
    <property type="evidence" value="ECO:0007669"/>
    <property type="project" value="UniProtKB-KW"/>
</dbReference>
<dbReference type="PANTHER" id="PTHR15106">
    <property type="entry name" value="RETINOIC ACID RECEPTOR RESPONDER PROTEIN 2"/>
    <property type="match status" value="1"/>
</dbReference>
<dbReference type="GeneTree" id="ENSGT00390000016226"/>
<dbReference type="GO" id="GO:0050921">
    <property type="term" value="P:positive regulation of chemotaxis"/>
    <property type="evidence" value="ECO:0007669"/>
    <property type="project" value="TreeGrafter"/>
</dbReference>
<dbReference type="Gene3D" id="3.10.450.10">
    <property type="match status" value="1"/>
</dbReference>
<dbReference type="OMA" id="WRWALPR"/>
<evidence type="ECO:0000256" key="7">
    <source>
        <dbReference type="ARBA" id="ARBA00023157"/>
    </source>
</evidence>
<evidence type="ECO:0000256" key="9">
    <source>
        <dbReference type="ARBA" id="ARBA00032785"/>
    </source>
</evidence>
<dbReference type="Proteomes" id="UP000001595">
    <property type="component" value="Chromosome 7"/>
</dbReference>
<protein>
    <recommendedName>
        <fullName evidence="2">Retinoic acid receptor responder protein 2</fullName>
    </recommendedName>
    <alternativeName>
        <fullName evidence="9">Chemerin</fullName>
    </alternativeName>
</protein>
<dbReference type="InterPro" id="IPR046350">
    <property type="entry name" value="Cystatin_sf"/>
</dbReference>
<dbReference type="GO" id="GO:0045087">
    <property type="term" value="P:innate immune response"/>
    <property type="evidence" value="ECO:0007669"/>
    <property type="project" value="TreeGrafter"/>
</dbReference>
<evidence type="ECO:0000256" key="1">
    <source>
        <dbReference type="ARBA" id="ARBA00004613"/>
    </source>
</evidence>
<keyword evidence="4" id="KW-0964">Secreted</keyword>
<evidence type="ECO:0000256" key="4">
    <source>
        <dbReference type="ARBA" id="ARBA00022525"/>
    </source>
</evidence>
<accession>A0A8I5TTR4</accession>
<dbReference type="AlphaFoldDB" id="A0A8I5TTR4"/>
<sequence length="246" mass="27855">MRRLLIPLALWLGAVGVGVAELTEAQRRGLQVALEEFHKHPPVQWAFQETSVESAVDTPFPAGIFVRLEFKLQQTSCRKRDWKKPECKVRPNGRKRKCLACIKLGSEDKVLGRLVHCPIETQVLRVRRGKGGEVGTGLGRWMEAEPMGWSRGRSLAKGEGGQWGLESAVPGLDILQGMWRWALPRMLAALHWHCPPLLHCLNSFGHWQEPEEHQETQCIRVQRAGEDPHSFYFPGQFAFSKALPRS</sequence>
<keyword evidence="5 10" id="KW-0732">Signal</keyword>
<reference evidence="11" key="3">
    <citation type="submission" date="2025-09" db="UniProtKB">
        <authorList>
            <consortium name="Ensembl"/>
        </authorList>
    </citation>
    <scope>IDENTIFICATION</scope>
</reference>
<keyword evidence="3" id="KW-0145">Chemotaxis</keyword>
<evidence type="ECO:0000256" key="5">
    <source>
        <dbReference type="ARBA" id="ARBA00022729"/>
    </source>
</evidence>
<dbReference type="SUPFAM" id="SSF54403">
    <property type="entry name" value="Cystatin/monellin"/>
    <property type="match status" value="1"/>
</dbReference>
<dbReference type="GO" id="GO:0006935">
    <property type="term" value="P:chemotaxis"/>
    <property type="evidence" value="ECO:0007669"/>
    <property type="project" value="UniProtKB-KW"/>
</dbReference>
<reference evidence="11" key="2">
    <citation type="submission" date="2025-08" db="UniProtKB">
        <authorList>
            <consortium name="Ensembl"/>
        </authorList>
    </citation>
    <scope>IDENTIFICATION</scope>
</reference>
<reference evidence="11 12" key="1">
    <citation type="submission" date="2008-02" db="EMBL/GenBank/DDBJ databases">
        <title>A 6x draft sequence assembly of the Pongo pygmaeus abelii genome.</title>
        <authorList>
            <person name="Wilson R.K."/>
            <person name="Mardis E."/>
        </authorList>
    </citation>
    <scope>NUCLEOTIDE SEQUENCE [LARGE SCALE GENOMIC DNA]</scope>
</reference>
<dbReference type="GO" id="GO:0005615">
    <property type="term" value="C:extracellular space"/>
    <property type="evidence" value="ECO:0007669"/>
    <property type="project" value="TreeGrafter"/>
</dbReference>
<keyword evidence="6" id="KW-0221">Differentiation</keyword>
<dbReference type="PANTHER" id="PTHR15106:SF2">
    <property type="entry name" value="RETINOIC ACID RECEPTOR RESPONDER PROTEIN 2"/>
    <property type="match status" value="1"/>
</dbReference>